<proteinExistence type="predicted"/>
<keyword evidence="3" id="KW-1185">Reference proteome</keyword>
<name>A0A7W9PHV9_9NOCA</name>
<dbReference type="Gene3D" id="3.40.50.1820">
    <property type="entry name" value="alpha/beta hydrolase"/>
    <property type="match status" value="1"/>
</dbReference>
<dbReference type="AlphaFoldDB" id="A0A7W9PHV9"/>
<accession>A0A7W9PHV9</accession>
<dbReference type="RefSeq" id="WP_040748705.1">
    <property type="nucleotide sequence ID" value="NZ_JACHIT010000002.1"/>
</dbReference>
<evidence type="ECO:0000259" key="1">
    <source>
        <dbReference type="Pfam" id="PF01738"/>
    </source>
</evidence>
<organism evidence="2 3">
    <name type="scientific">Nocardia transvalensis</name>
    <dbReference type="NCBI Taxonomy" id="37333"/>
    <lineage>
        <taxon>Bacteria</taxon>
        <taxon>Bacillati</taxon>
        <taxon>Actinomycetota</taxon>
        <taxon>Actinomycetes</taxon>
        <taxon>Mycobacteriales</taxon>
        <taxon>Nocardiaceae</taxon>
        <taxon>Nocardia</taxon>
    </lineage>
</organism>
<evidence type="ECO:0000313" key="2">
    <source>
        <dbReference type="EMBL" id="MBB5915914.1"/>
    </source>
</evidence>
<dbReference type="Pfam" id="PF01738">
    <property type="entry name" value="DLH"/>
    <property type="match status" value="1"/>
</dbReference>
<dbReference type="SUPFAM" id="SSF53474">
    <property type="entry name" value="alpha/beta-Hydrolases"/>
    <property type="match status" value="1"/>
</dbReference>
<feature type="domain" description="Dienelactone hydrolase" evidence="1">
    <location>
        <begin position="4"/>
        <end position="186"/>
    </location>
</feature>
<comment type="caution">
    <text evidence="2">The sequence shown here is derived from an EMBL/GenBank/DDBJ whole genome shotgun (WGS) entry which is preliminary data.</text>
</comment>
<dbReference type="PANTHER" id="PTHR46623:SF6">
    <property type="entry name" value="ALPHA_BETA-HYDROLASES SUPERFAMILY PROTEIN"/>
    <property type="match status" value="1"/>
</dbReference>
<dbReference type="InterPro" id="IPR051049">
    <property type="entry name" value="Dienelactone_hydrolase-like"/>
</dbReference>
<protein>
    <submittedName>
        <fullName evidence="2">Dienelactone hydrolase</fullName>
    </submittedName>
</protein>
<gene>
    <name evidence="2" type="ORF">BJY24_004826</name>
</gene>
<dbReference type="Proteomes" id="UP000540412">
    <property type="component" value="Unassembled WGS sequence"/>
</dbReference>
<dbReference type="EMBL" id="JACHIT010000002">
    <property type="protein sequence ID" value="MBB5915914.1"/>
    <property type="molecule type" value="Genomic_DNA"/>
</dbReference>
<evidence type="ECO:0000313" key="3">
    <source>
        <dbReference type="Proteomes" id="UP000540412"/>
    </source>
</evidence>
<dbReference type="InterPro" id="IPR002925">
    <property type="entry name" value="Dienelactn_hydro"/>
</dbReference>
<keyword evidence="2" id="KW-0378">Hydrolase</keyword>
<dbReference type="PANTHER" id="PTHR46623">
    <property type="entry name" value="CARBOXYMETHYLENEBUTENOLIDASE-RELATED"/>
    <property type="match status" value="1"/>
</dbReference>
<sequence length="194" mass="21146">MTTIALFHSVYGLRGVEIDAARRLRALGHEVHSPDLYAGHTAPTIEAGFDLKDRIGWDTVVARANEALDDLPENTVLIGFSMGAGVIHDVLPARPGAAAVLLLHGLADVPVGARPNLPVQLHIADPDIFATPHQVAAWHRTARARAASVDLHTYPHAGHFYTDDTLPDHDARATELTWQRVADFLRDLESTRNI</sequence>
<dbReference type="GO" id="GO:0016787">
    <property type="term" value="F:hydrolase activity"/>
    <property type="evidence" value="ECO:0007669"/>
    <property type="project" value="UniProtKB-KW"/>
</dbReference>
<reference evidence="2 3" key="1">
    <citation type="submission" date="2020-08" db="EMBL/GenBank/DDBJ databases">
        <title>Sequencing the genomes of 1000 actinobacteria strains.</title>
        <authorList>
            <person name="Klenk H.-P."/>
        </authorList>
    </citation>
    <scope>NUCLEOTIDE SEQUENCE [LARGE SCALE GENOMIC DNA]</scope>
    <source>
        <strain evidence="2 3">DSM 43582</strain>
    </source>
</reference>
<dbReference type="InterPro" id="IPR029058">
    <property type="entry name" value="AB_hydrolase_fold"/>
</dbReference>